<comment type="caution">
    <text evidence="9">The sequence shown here is derived from an EMBL/GenBank/DDBJ whole genome shotgun (WGS) entry which is preliminary data.</text>
</comment>
<comment type="function">
    <text evidence="7">Part of the tripartite ATP-independent periplasmic (TRAP) transport system.</text>
</comment>
<feature type="transmembrane region" description="Helical" evidence="7">
    <location>
        <begin position="140"/>
        <end position="166"/>
    </location>
</feature>
<feature type="transmembrane region" description="Helical" evidence="7">
    <location>
        <begin position="400"/>
        <end position="428"/>
    </location>
</feature>
<dbReference type="GO" id="GO:0022857">
    <property type="term" value="F:transmembrane transporter activity"/>
    <property type="evidence" value="ECO:0007669"/>
    <property type="project" value="UniProtKB-UniRule"/>
</dbReference>
<proteinExistence type="inferred from homology"/>
<comment type="subunit">
    <text evidence="7">The complex comprises the extracytoplasmic solute receptor protein and the two transmembrane proteins.</text>
</comment>
<keyword evidence="7" id="KW-0813">Transport</keyword>
<comment type="subcellular location">
    <subcellularLocation>
        <location evidence="1 7">Cell inner membrane</location>
        <topology evidence="1 7">Multi-pass membrane protein</topology>
    </subcellularLocation>
</comment>
<keyword evidence="2" id="KW-1003">Cell membrane</keyword>
<dbReference type="PANTHER" id="PTHR33362:SF5">
    <property type="entry name" value="C4-DICARBOXYLATE TRAP TRANSPORTER LARGE PERMEASE PROTEIN DCTM"/>
    <property type="match status" value="1"/>
</dbReference>
<keyword evidence="5 7" id="KW-1133">Transmembrane helix</keyword>
<evidence type="ECO:0000256" key="5">
    <source>
        <dbReference type="ARBA" id="ARBA00022989"/>
    </source>
</evidence>
<dbReference type="PANTHER" id="PTHR33362">
    <property type="entry name" value="SIALIC ACID TRAP TRANSPORTER PERMEASE PROTEIN SIAT-RELATED"/>
    <property type="match status" value="1"/>
</dbReference>
<feature type="transmembrane region" description="Helical" evidence="7">
    <location>
        <begin position="100"/>
        <end position="128"/>
    </location>
</feature>
<feature type="transmembrane region" description="Helical" evidence="7">
    <location>
        <begin position="361"/>
        <end position="380"/>
    </location>
</feature>
<feature type="domain" description="TRAP C4-dicarboxylate transport system permease DctM subunit" evidence="8">
    <location>
        <begin position="12"/>
        <end position="424"/>
    </location>
</feature>
<comment type="similarity">
    <text evidence="7">Belongs to the TRAP transporter large permease family.</text>
</comment>
<accession>A0A953T358</accession>
<evidence type="ECO:0000256" key="7">
    <source>
        <dbReference type="RuleBase" id="RU369079"/>
    </source>
</evidence>
<feature type="transmembrane region" description="Helical" evidence="7">
    <location>
        <begin position="247"/>
        <end position="263"/>
    </location>
</feature>
<feature type="transmembrane region" description="Helical" evidence="7">
    <location>
        <begin position="6"/>
        <end position="39"/>
    </location>
</feature>
<evidence type="ECO:0000313" key="10">
    <source>
        <dbReference type="Proteomes" id="UP000739565"/>
    </source>
</evidence>
<evidence type="ECO:0000256" key="4">
    <source>
        <dbReference type="ARBA" id="ARBA00022692"/>
    </source>
</evidence>
<evidence type="ECO:0000259" key="8">
    <source>
        <dbReference type="Pfam" id="PF06808"/>
    </source>
</evidence>
<keyword evidence="3 7" id="KW-0997">Cell inner membrane</keyword>
<evidence type="ECO:0000256" key="3">
    <source>
        <dbReference type="ARBA" id="ARBA00022519"/>
    </source>
</evidence>
<organism evidence="9 10">
    <name type="scientific">Zwartia hollandica</name>
    <dbReference type="NCBI Taxonomy" id="324606"/>
    <lineage>
        <taxon>Bacteria</taxon>
        <taxon>Pseudomonadati</taxon>
        <taxon>Pseudomonadota</taxon>
        <taxon>Betaproteobacteria</taxon>
        <taxon>Burkholderiales</taxon>
        <taxon>Alcaligenaceae</taxon>
        <taxon>Zwartia</taxon>
    </lineage>
</organism>
<dbReference type="Pfam" id="PF06808">
    <property type="entry name" value="DctM"/>
    <property type="match status" value="1"/>
</dbReference>
<evidence type="ECO:0000256" key="2">
    <source>
        <dbReference type="ARBA" id="ARBA00022475"/>
    </source>
</evidence>
<keyword evidence="6 7" id="KW-0472">Membrane</keyword>
<dbReference type="EMBL" id="JAHXRI010000007">
    <property type="protein sequence ID" value="MBZ1351080.1"/>
    <property type="molecule type" value="Genomic_DNA"/>
</dbReference>
<feature type="transmembrane region" description="Helical" evidence="7">
    <location>
        <begin position="60"/>
        <end position="80"/>
    </location>
</feature>
<evidence type="ECO:0000256" key="6">
    <source>
        <dbReference type="ARBA" id="ARBA00023136"/>
    </source>
</evidence>
<evidence type="ECO:0000313" key="9">
    <source>
        <dbReference type="EMBL" id="MBZ1351080.1"/>
    </source>
</evidence>
<keyword evidence="10" id="KW-1185">Reference proteome</keyword>
<dbReference type="InterPro" id="IPR010656">
    <property type="entry name" value="DctM"/>
</dbReference>
<dbReference type="PIRSF" id="PIRSF006066">
    <property type="entry name" value="HI0050"/>
    <property type="match status" value="1"/>
</dbReference>
<dbReference type="Proteomes" id="UP000739565">
    <property type="component" value="Unassembled WGS sequence"/>
</dbReference>
<sequence>MEWLGLTITLFSILICLLLLGIPVAFAMGITASIMVAVFLSPNMLIQMARISFSISTSHLFLVAPLFVLMAALVSHSDIAEKAFLSATKWFSWMPGALPVSTVVACTAFSAISGSSPATAAAIGYAAVPEIRKAGHSKRLAVGVVAAGGTLGILIPPSVVMVIYGILTETSIGSLFIAGILPGFFLATLMIIYSVVYSMREGTARPLAIRPSWGDRFGSLRGIFPILLLFIVVMGSIYTGAATTTEAAALGAAGALLLTIHRVDMRLKGLNKVLMRTAQTTTMLMMLIIFGSFFGFVVSRLGIAHGMVEAVLAANFEPWMVLAFYIGGLLLLGCVMDPASMMVITLPLAFPVLQQLGFDPIWLGVLVTIAVEIGMITPPVGLNLFVLKGIVADDITMTDIMLGAAPFVGIMLIGLLTIILFPSIATFLPSLMTK</sequence>
<protein>
    <recommendedName>
        <fullName evidence="7">TRAP transporter large permease protein</fullName>
    </recommendedName>
</protein>
<dbReference type="NCBIfam" id="TIGR00786">
    <property type="entry name" value="dctM"/>
    <property type="match status" value="1"/>
</dbReference>
<gene>
    <name evidence="9" type="ORF">KZZ10_10525</name>
</gene>
<dbReference type="AlphaFoldDB" id="A0A953T358"/>
<evidence type="ECO:0000256" key="1">
    <source>
        <dbReference type="ARBA" id="ARBA00004429"/>
    </source>
</evidence>
<dbReference type="RefSeq" id="WP_259661481.1">
    <property type="nucleotide sequence ID" value="NZ_JAHXRI010000007.1"/>
</dbReference>
<feature type="transmembrane region" description="Helical" evidence="7">
    <location>
        <begin position="218"/>
        <end position="241"/>
    </location>
</feature>
<dbReference type="InterPro" id="IPR004681">
    <property type="entry name" value="TRAP_DctM"/>
</dbReference>
<name>A0A953T358_9BURK</name>
<feature type="transmembrane region" description="Helical" evidence="7">
    <location>
        <begin position="172"/>
        <end position="197"/>
    </location>
</feature>
<keyword evidence="4 7" id="KW-0812">Transmembrane</keyword>
<reference evidence="9" key="1">
    <citation type="submission" date="2021-07" db="EMBL/GenBank/DDBJ databases">
        <title>New genus and species of the family Alcaligenaceae.</title>
        <authorList>
            <person name="Hahn M.W."/>
        </authorList>
    </citation>
    <scope>NUCLEOTIDE SEQUENCE</scope>
    <source>
        <strain evidence="9">LF4-65</strain>
    </source>
</reference>
<dbReference type="GO" id="GO:0005886">
    <property type="term" value="C:plasma membrane"/>
    <property type="evidence" value="ECO:0007669"/>
    <property type="project" value="UniProtKB-SubCell"/>
</dbReference>
<feature type="transmembrane region" description="Helical" evidence="7">
    <location>
        <begin position="284"/>
        <end position="303"/>
    </location>
</feature>
<feature type="transmembrane region" description="Helical" evidence="7">
    <location>
        <begin position="323"/>
        <end position="349"/>
    </location>
</feature>